<dbReference type="GO" id="GO:0061982">
    <property type="term" value="P:meiosis I cell cycle process"/>
    <property type="evidence" value="ECO:0007669"/>
    <property type="project" value="UniProtKB-ARBA"/>
</dbReference>
<dbReference type="CDD" id="cd19491">
    <property type="entry name" value="XRCC3"/>
    <property type="match status" value="1"/>
</dbReference>
<evidence type="ECO:0000256" key="4">
    <source>
        <dbReference type="ARBA" id="ARBA00022840"/>
    </source>
</evidence>
<dbReference type="GO" id="GO:0090656">
    <property type="term" value="P:t-circle formation"/>
    <property type="evidence" value="ECO:0007669"/>
    <property type="project" value="TreeGrafter"/>
</dbReference>
<evidence type="ECO:0000313" key="9">
    <source>
        <dbReference type="EMBL" id="KAF5358306.1"/>
    </source>
</evidence>
<dbReference type="GO" id="GO:0140664">
    <property type="term" value="F:ATP-dependent DNA damage sensor activity"/>
    <property type="evidence" value="ECO:0007669"/>
    <property type="project" value="InterPro"/>
</dbReference>
<dbReference type="SUPFAM" id="SSF52540">
    <property type="entry name" value="P-loop containing nucleoside triphosphate hydrolases"/>
    <property type="match status" value="1"/>
</dbReference>
<dbReference type="GO" id="GO:0000722">
    <property type="term" value="P:telomere maintenance via recombination"/>
    <property type="evidence" value="ECO:0007669"/>
    <property type="project" value="TreeGrafter"/>
</dbReference>
<proteinExistence type="predicted"/>
<evidence type="ECO:0000256" key="6">
    <source>
        <dbReference type="ARBA" id="ARBA00023242"/>
    </source>
</evidence>
<evidence type="ECO:0000256" key="1">
    <source>
        <dbReference type="ARBA" id="ARBA00004123"/>
    </source>
</evidence>
<keyword evidence="5" id="KW-0234">DNA repair</keyword>
<evidence type="ECO:0000256" key="3">
    <source>
        <dbReference type="ARBA" id="ARBA00022763"/>
    </source>
</evidence>
<dbReference type="Gene3D" id="3.40.50.300">
    <property type="entry name" value="P-loop containing nucleotide triphosphate hydrolases"/>
    <property type="match status" value="1"/>
</dbReference>
<dbReference type="PANTHER" id="PTHR46487:SF1">
    <property type="entry name" value="DNA REPAIR PROTEIN XRCC3"/>
    <property type="match status" value="1"/>
</dbReference>
<sequence length="479" mass="53118">MDKILLSSLPNLKDAQQAILRKGNVNTISDLVLTPPQDLAKRCRVSSSEISRLIQNICQSQGRLQSTFQSLEDVVEDDERAFTIGDVFLDDALGGGLRTGMVWEIVGESAAGKTQFALQSSLYAQLPEAQGGLGGSVCYLTTKTILQTSRLLQIKQARDLSDASLEDVHTLSAPTVHILLNILENHVPTFIETVAKTPSRKPVKLLIIDALAELFHLVAKTSTASLVERSQQLTRVSALLHRFADRYKIAVIVLNEVADVFDNYAVDYEKSENGILLYSEQARWFNRGHSVYGENQKEAALGLVWANQVNARVMLSRTGRRRYVDEDAEGEEGEKRHKREGENDDKPSPRNPAPEQEPTLIRRLTVVFNSAGLPTSCDYIVTSAGIRGLPSETKPPQARVHEWAQSQQTPDPRSSDALPEPSIQPPAQPPAPAAPSQTVIPSSQEEEYEDQLWADEEFFDNVDWDNLEQTLLRSQDATD</sequence>
<dbReference type="GO" id="GO:0045003">
    <property type="term" value="P:double-strand break repair via synthesis-dependent strand annealing"/>
    <property type="evidence" value="ECO:0007669"/>
    <property type="project" value="TreeGrafter"/>
</dbReference>
<feature type="region of interest" description="Disordered" evidence="7">
    <location>
        <begin position="390"/>
        <end position="449"/>
    </location>
</feature>
<dbReference type="GO" id="GO:0071140">
    <property type="term" value="P:resolution of mitotic recombination intermediates"/>
    <property type="evidence" value="ECO:0007669"/>
    <property type="project" value="TreeGrafter"/>
</dbReference>
<dbReference type="OrthoDB" id="1861185at2759"/>
<gene>
    <name evidence="9" type="ORF">D9756_001880</name>
</gene>
<dbReference type="InterPro" id="IPR027417">
    <property type="entry name" value="P-loop_NTPase"/>
</dbReference>
<keyword evidence="2" id="KW-0547">Nucleotide-binding</keyword>
<keyword evidence="4" id="KW-0067">ATP-binding</keyword>
<dbReference type="PROSITE" id="PS50162">
    <property type="entry name" value="RECA_2"/>
    <property type="match status" value="1"/>
</dbReference>
<dbReference type="GO" id="GO:0005524">
    <property type="term" value="F:ATP binding"/>
    <property type="evidence" value="ECO:0007669"/>
    <property type="project" value="UniProtKB-KW"/>
</dbReference>
<dbReference type="GO" id="GO:0000400">
    <property type="term" value="F:four-way junction DNA binding"/>
    <property type="evidence" value="ECO:0007669"/>
    <property type="project" value="TreeGrafter"/>
</dbReference>
<protein>
    <recommendedName>
        <fullName evidence="8">RecA family profile 1 domain-containing protein</fullName>
    </recommendedName>
</protein>
<accession>A0A8H5G4X9</accession>
<name>A0A8H5G4X9_9AGAR</name>
<evidence type="ECO:0000313" key="10">
    <source>
        <dbReference type="Proteomes" id="UP000559027"/>
    </source>
</evidence>
<keyword evidence="6" id="KW-0539">Nucleus</keyword>
<feature type="domain" description="RecA family profile 1" evidence="8">
    <location>
        <begin position="78"/>
        <end position="257"/>
    </location>
</feature>
<dbReference type="InterPro" id="IPR020588">
    <property type="entry name" value="RecA_ATP-bd"/>
</dbReference>
<dbReference type="GO" id="GO:0005657">
    <property type="term" value="C:replication fork"/>
    <property type="evidence" value="ECO:0007669"/>
    <property type="project" value="TreeGrafter"/>
</dbReference>
<comment type="subcellular location">
    <subcellularLocation>
        <location evidence="1">Nucleus</location>
    </subcellularLocation>
</comment>
<feature type="compositionally biased region" description="Basic and acidic residues" evidence="7">
    <location>
        <begin position="333"/>
        <end position="348"/>
    </location>
</feature>
<evidence type="ECO:0000256" key="7">
    <source>
        <dbReference type="SAM" id="MobiDB-lite"/>
    </source>
</evidence>
<organism evidence="9 10">
    <name type="scientific">Leucocoprinus leucothites</name>
    <dbReference type="NCBI Taxonomy" id="201217"/>
    <lineage>
        <taxon>Eukaryota</taxon>
        <taxon>Fungi</taxon>
        <taxon>Dikarya</taxon>
        <taxon>Basidiomycota</taxon>
        <taxon>Agaricomycotina</taxon>
        <taxon>Agaricomycetes</taxon>
        <taxon>Agaricomycetidae</taxon>
        <taxon>Agaricales</taxon>
        <taxon>Agaricineae</taxon>
        <taxon>Agaricaceae</taxon>
        <taxon>Leucocoprinus</taxon>
    </lineage>
</organism>
<evidence type="ECO:0000256" key="5">
    <source>
        <dbReference type="ARBA" id="ARBA00023204"/>
    </source>
</evidence>
<dbReference type="Pfam" id="PF08423">
    <property type="entry name" value="Rad51"/>
    <property type="match status" value="1"/>
</dbReference>
<feature type="compositionally biased region" description="Pro residues" evidence="7">
    <location>
        <begin position="422"/>
        <end position="433"/>
    </location>
</feature>
<feature type="region of interest" description="Disordered" evidence="7">
    <location>
        <begin position="325"/>
        <end position="359"/>
    </location>
</feature>
<dbReference type="Proteomes" id="UP000559027">
    <property type="component" value="Unassembled WGS sequence"/>
</dbReference>
<keyword evidence="10" id="KW-1185">Reference proteome</keyword>
<dbReference type="InterPro" id="IPR047348">
    <property type="entry name" value="XRCC3-like_C"/>
</dbReference>
<dbReference type="AlphaFoldDB" id="A0A8H5G4X9"/>
<dbReference type="InterPro" id="IPR013632">
    <property type="entry name" value="Rad51_C"/>
</dbReference>
<reference evidence="9 10" key="1">
    <citation type="journal article" date="2020" name="ISME J.">
        <title>Uncovering the hidden diversity of litter-decomposition mechanisms in mushroom-forming fungi.</title>
        <authorList>
            <person name="Floudas D."/>
            <person name="Bentzer J."/>
            <person name="Ahren D."/>
            <person name="Johansson T."/>
            <person name="Persson P."/>
            <person name="Tunlid A."/>
        </authorList>
    </citation>
    <scope>NUCLEOTIDE SEQUENCE [LARGE SCALE GENOMIC DNA]</scope>
    <source>
        <strain evidence="9 10">CBS 146.42</strain>
    </source>
</reference>
<evidence type="ECO:0000259" key="8">
    <source>
        <dbReference type="PROSITE" id="PS50162"/>
    </source>
</evidence>
<dbReference type="EMBL" id="JAACJO010000005">
    <property type="protein sequence ID" value="KAF5358306.1"/>
    <property type="molecule type" value="Genomic_DNA"/>
</dbReference>
<dbReference type="PANTHER" id="PTHR46487">
    <property type="entry name" value="DNA REPAIR PROTEIN XRCC3"/>
    <property type="match status" value="1"/>
</dbReference>
<keyword evidence="3" id="KW-0227">DNA damage</keyword>
<dbReference type="GO" id="GO:0033065">
    <property type="term" value="C:Rad51C-XRCC3 complex"/>
    <property type="evidence" value="ECO:0007669"/>
    <property type="project" value="TreeGrafter"/>
</dbReference>
<evidence type="ECO:0000256" key="2">
    <source>
        <dbReference type="ARBA" id="ARBA00022741"/>
    </source>
</evidence>
<comment type="caution">
    <text evidence="9">The sequence shown here is derived from an EMBL/GenBank/DDBJ whole genome shotgun (WGS) entry which is preliminary data.</text>
</comment>